<dbReference type="InterPro" id="IPR054471">
    <property type="entry name" value="GPIID_WHD"/>
</dbReference>
<sequence length="771" mass="85528">MGFTPYNITTNLLKQLVQQRSGLSDQVRKMYEDFKHLNSPPSTPELLRVIDQESKRFAKVRLVVDGLDECPAHVSNNARAAFLHVIRSLSPNTSLLITSRASDYDQHDLGDVAELRYAPTDEDMHRYLRVQLQNHCAFNEVLARANHDTVVQAIALQAKGMLLLARLHVNSVAAQHTLADLQLALTTLEDDTRHTYQKAMQRISTGDKPLAERVLMWLTFAMRPLTMEELRSALSVNENVTSRQTAVDYMHSEKRLLDVCAGLVVVDHQTEPINVHLIHPTARAFFEIYFDNERAHKSLGMTCLRYLQFEDLRTEIYDRARILQRLVELPLLRYAALNWGHHAHLTQDKEVVDMSIALLNDKGSLTSVVQAMDLSDHDSVSGLYIAAHFGLVTVAGQLLLHNPKATEEGMDGETPLHAASREGHVNILTTLLSGGTNPDQLSGDGRTPVSLAAESGHLDAVRRFIGSYGVDPNSKSTTPFHKGRTPLSWASGNGHHAVVEYLLAQDNTQVDAPISYGPFMGRTALMLAAHDGHDKVVELLLGKGQAVAGIVDGDGMSAIALAAQQGYAKVVELLLNAETAAAHKRDAVYNRRPVDWASSQNHEAVVRLLLMHPSLDSKDAEQRTMLSWEAQYGNLDLVQRLLDYGADPNSGDEEKWTPLTYASKFGHTQVVELLLQANANIDAQSIDRRSALSFASEMSHHETVRSLLMDGAKPDEPDRFGRTPLSYAAGSGSIVVVEILLRYEVDVNLRPNTTSWSTQPPIMKGYFDTRR</sequence>
<keyword evidence="1" id="KW-0677">Repeat</keyword>
<dbReference type="InterPro" id="IPR056884">
    <property type="entry name" value="NPHP3-like_N"/>
</dbReference>
<dbReference type="Pfam" id="PF24883">
    <property type="entry name" value="NPHP3_N"/>
    <property type="match status" value="1"/>
</dbReference>
<feature type="domain" description="GPI inositol-deacylase winged helix" evidence="4">
    <location>
        <begin position="204"/>
        <end position="286"/>
    </location>
</feature>
<organism evidence="6 7">
    <name type="scientific">Paraconiothyrium brasiliense</name>
    <dbReference type="NCBI Taxonomy" id="300254"/>
    <lineage>
        <taxon>Eukaryota</taxon>
        <taxon>Fungi</taxon>
        <taxon>Dikarya</taxon>
        <taxon>Ascomycota</taxon>
        <taxon>Pezizomycotina</taxon>
        <taxon>Dothideomycetes</taxon>
        <taxon>Pleosporomycetidae</taxon>
        <taxon>Pleosporales</taxon>
        <taxon>Massarineae</taxon>
        <taxon>Didymosphaeriaceae</taxon>
        <taxon>Paraconiothyrium</taxon>
    </lineage>
</organism>
<dbReference type="EMBL" id="JAKJXO020000008">
    <property type="protein sequence ID" value="KAL1601661.1"/>
    <property type="molecule type" value="Genomic_DNA"/>
</dbReference>
<dbReference type="InterPro" id="IPR002110">
    <property type="entry name" value="Ankyrin_rpt"/>
</dbReference>
<feature type="repeat" description="ANK" evidence="3">
    <location>
        <begin position="654"/>
        <end position="686"/>
    </location>
</feature>
<dbReference type="PRINTS" id="PR01415">
    <property type="entry name" value="ANKYRIN"/>
</dbReference>
<keyword evidence="7" id="KW-1185">Reference proteome</keyword>
<gene>
    <name evidence="6" type="ORF">SLS60_006576</name>
</gene>
<accession>A0ABR3RB45</accession>
<dbReference type="Proteomes" id="UP001521785">
    <property type="component" value="Unassembled WGS sequence"/>
</dbReference>
<dbReference type="Gene3D" id="1.25.40.20">
    <property type="entry name" value="Ankyrin repeat-containing domain"/>
    <property type="match status" value="3"/>
</dbReference>
<evidence type="ECO:0000313" key="7">
    <source>
        <dbReference type="Proteomes" id="UP001521785"/>
    </source>
</evidence>
<feature type="repeat" description="ANK" evidence="3">
    <location>
        <begin position="411"/>
        <end position="443"/>
    </location>
</feature>
<evidence type="ECO:0000259" key="5">
    <source>
        <dbReference type="Pfam" id="PF24883"/>
    </source>
</evidence>
<dbReference type="Pfam" id="PF22939">
    <property type="entry name" value="WHD_GPIID"/>
    <property type="match status" value="1"/>
</dbReference>
<keyword evidence="2 3" id="KW-0040">ANK repeat</keyword>
<dbReference type="SUPFAM" id="SSF48403">
    <property type="entry name" value="Ankyrin repeat"/>
    <property type="match status" value="1"/>
</dbReference>
<dbReference type="PROSITE" id="PS50088">
    <property type="entry name" value="ANK_REPEAT"/>
    <property type="match status" value="7"/>
</dbReference>
<evidence type="ECO:0000259" key="4">
    <source>
        <dbReference type="Pfam" id="PF22939"/>
    </source>
</evidence>
<dbReference type="InterPro" id="IPR036770">
    <property type="entry name" value="Ankyrin_rpt-contain_sf"/>
</dbReference>
<dbReference type="PANTHER" id="PTHR24198:SF165">
    <property type="entry name" value="ANKYRIN REPEAT-CONTAINING PROTEIN-RELATED"/>
    <property type="match status" value="1"/>
</dbReference>
<dbReference type="PROSITE" id="PS50297">
    <property type="entry name" value="ANK_REP_REGION"/>
    <property type="match status" value="6"/>
</dbReference>
<protein>
    <recommendedName>
        <fullName evidence="8">Ankyrin repeat protein</fullName>
    </recommendedName>
</protein>
<evidence type="ECO:0000256" key="2">
    <source>
        <dbReference type="ARBA" id="ARBA00023043"/>
    </source>
</evidence>
<dbReference type="Pfam" id="PF00023">
    <property type="entry name" value="Ank"/>
    <property type="match status" value="3"/>
</dbReference>
<evidence type="ECO:0008006" key="8">
    <source>
        <dbReference type="Google" id="ProtNLM"/>
    </source>
</evidence>
<name>A0ABR3RB45_9PLEO</name>
<evidence type="ECO:0000313" key="6">
    <source>
        <dbReference type="EMBL" id="KAL1601661.1"/>
    </source>
</evidence>
<evidence type="ECO:0000256" key="1">
    <source>
        <dbReference type="ARBA" id="ARBA00022737"/>
    </source>
</evidence>
<proteinExistence type="predicted"/>
<feature type="repeat" description="ANK" evidence="3">
    <location>
        <begin position="720"/>
        <end position="752"/>
    </location>
</feature>
<feature type="repeat" description="ANK" evidence="3">
    <location>
        <begin position="621"/>
        <end position="653"/>
    </location>
</feature>
<dbReference type="Pfam" id="PF12796">
    <property type="entry name" value="Ank_2"/>
    <property type="match status" value="3"/>
</dbReference>
<comment type="caution">
    <text evidence="6">The sequence shown here is derived from an EMBL/GenBank/DDBJ whole genome shotgun (WGS) entry which is preliminary data.</text>
</comment>
<feature type="domain" description="Nephrocystin 3-like N-terminal" evidence="5">
    <location>
        <begin position="5"/>
        <end position="100"/>
    </location>
</feature>
<feature type="repeat" description="ANK" evidence="3">
    <location>
        <begin position="444"/>
        <end position="477"/>
    </location>
</feature>
<feature type="repeat" description="ANK" evidence="3">
    <location>
        <begin position="687"/>
        <end position="719"/>
    </location>
</feature>
<evidence type="ECO:0000256" key="3">
    <source>
        <dbReference type="PROSITE-ProRule" id="PRU00023"/>
    </source>
</evidence>
<feature type="repeat" description="ANK" evidence="3">
    <location>
        <begin position="520"/>
        <end position="544"/>
    </location>
</feature>
<reference evidence="6 7" key="1">
    <citation type="submission" date="2024-02" db="EMBL/GenBank/DDBJ databases">
        <title>De novo assembly and annotation of 12 fungi associated with fruit tree decline syndrome in Ontario, Canada.</title>
        <authorList>
            <person name="Sulman M."/>
            <person name="Ellouze W."/>
            <person name="Ilyukhin E."/>
        </authorList>
    </citation>
    <scope>NUCLEOTIDE SEQUENCE [LARGE SCALE GENOMIC DNA]</scope>
    <source>
        <strain evidence="6 7">M42-189</strain>
    </source>
</reference>
<dbReference type="SMART" id="SM00248">
    <property type="entry name" value="ANK"/>
    <property type="match status" value="11"/>
</dbReference>
<dbReference type="PANTHER" id="PTHR24198">
    <property type="entry name" value="ANKYRIN REPEAT AND PROTEIN KINASE DOMAIN-CONTAINING PROTEIN"/>
    <property type="match status" value="1"/>
</dbReference>